<evidence type="ECO:0000256" key="3">
    <source>
        <dbReference type="SAM" id="MobiDB-lite"/>
    </source>
</evidence>
<dbReference type="InterPro" id="IPR036691">
    <property type="entry name" value="Endo/exonu/phosph_ase_sf"/>
</dbReference>
<evidence type="ECO:0000313" key="6">
    <source>
        <dbReference type="Proteomes" id="UP001279734"/>
    </source>
</evidence>
<dbReference type="InterPro" id="IPR012919">
    <property type="entry name" value="SUN_dom"/>
</dbReference>
<feature type="region of interest" description="Disordered" evidence="3">
    <location>
        <begin position="85"/>
        <end position="106"/>
    </location>
</feature>
<evidence type="ECO:0000259" key="4">
    <source>
        <dbReference type="PROSITE" id="PS51469"/>
    </source>
</evidence>
<proteinExistence type="inferred from homology"/>
<dbReference type="GO" id="GO:0046856">
    <property type="term" value="P:phosphatidylinositol dephosphorylation"/>
    <property type="evidence" value="ECO:0007669"/>
    <property type="project" value="InterPro"/>
</dbReference>
<gene>
    <name evidence="5" type="ORF">Nepgr_001359</name>
</gene>
<name>A0AAD3P2L4_NEPGR</name>
<organism evidence="5 6">
    <name type="scientific">Nepenthes gracilis</name>
    <name type="common">Slender pitcher plant</name>
    <dbReference type="NCBI Taxonomy" id="150966"/>
    <lineage>
        <taxon>Eukaryota</taxon>
        <taxon>Viridiplantae</taxon>
        <taxon>Streptophyta</taxon>
        <taxon>Embryophyta</taxon>
        <taxon>Tracheophyta</taxon>
        <taxon>Spermatophyta</taxon>
        <taxon>Magnoliopsida</taxon>
        <taxon>eudicotyledons</taxon>
        <taxon>Gunneridae</taxon>
        <taxon>Pentapetalae</taxon>
        <taxon>Caryophyllales</taxon>
        <taxon>Nepenthaceae</taxon>
        <taxon>Nepenthes</taxon>
    </lineage>
</organism>
<evidence type="ECO:0000256" key="2">
    <source>
        <dbReference type="ARBA" id="ARBA00022801"/>
    </source>
</evidence>
<dbReference type="Proteomes" id="UP001279734">
    <property type="component" value="Unassembled WGS sequence"/>
</dbReference>
<evidence type="ECO:0000256" key="1">
    <source>
        <dbReference type="ARBA" id="ARBA00010768"/>
    </source>
</evidence>
<evidence type="ECO:0000313" key="5">
    <source>
        <dbReference type="EMBL" id="GMG99519.1"/>
    </source>
</evidence>
<keyword evidence="2" id="KW-0378">Hydrolase</keyword>
<dbReference type="Gene3D" id="3.60.10.10">
    <property type="entry name" value="Endonuclease/exonuclease/phosphatase"/>
    <property type="match status" value="2"/>
</dbReference>
<sequence>MSASMVPVTENTSKTIRRRPVGMGDEKKNLVLANERIVSPNVDSDAGGSGGVYEKLACETSKDLCYLIKEEAVFERSKEMAALAKKSQLPNSTVSPRRNRKDGPPNIEKPWWQTVLSVFTKNLLLLLVLLGLFQMVRKLVIDSRLDGSNSLTGFTDMEGRIAGVDSSLKTVSKMLQVQLEAVERKLESEIWNLRREVNRKIEDRCVETDAALGKLGERAKILDNALTALRSKHLLTKDDFVRLYGALKKENIGDLSQRVLSLDEIIGFAREIVKEEIEKHAADGLGRVDYLLASGGAKIIRHSEALTVSKGVNWFKTTNHRGVHNDAEKMLKPSFGEPGHCFPLKGSCGFVEIRLRTAIIPEAITLEHVAKNVAYDRSSAPKHCRVFGWLQESQALETALPIDGEKMFLVTEFIYDLEKSSIQTFNVLDSASSNIIDTVSPHGRADSLLALTTKLPLIIRLLLMDEKREEQTAQKTDQTRPFLRDFNLQNPRILTISLKQNSVFRAHRIGEGCLKPDLHAGALRSRATNVSVFRGWRLWVRAIHAISGCFRMTLRREDSKSKSFFRKMFSAKDWIRRGEDKDSAETQSLSCSGTAMQAAEIVKTLRIFVATWNVGGNPPRSDLNLDDFLQIHDESDIYILGFQEIVPLNAGNVLVIEDSEPASKWLSLINQSLNKSCPTLHPMMKSASSPDSKTASAKGCKLRSTPSGSLFFQKYSLKAVSKQFRTESKRRLKACNCTTELERRYSKDSCFRCQQSNVSDDDLSSEDDDGQSGVVVVPEILTSSSSSRMSYGLVVSKQMVGIFLTIWVKKELVQHIGHLKTSCISRGIMGCLGNKGCISVSMSLYQTSFCFICSHLASGEKEGDELRRNLDVIETLKNTQFPRRCKVPNTRVPEKILDHDRIVWLGDLNYRIALSYAETRRLLERNDWDALLSKDQLKIEREAGRVFEGWREGKIYFAPTYKYSFNSDTYFGDTIKSKNKRRTPAWCDRILWRGNGMHQLSYARREMKHSDHRPVCARFLVQVSIVEERSKWPAANSNMKVEIEELLPASDRQWLT</sequence>
<dbReference type="GO" id="GO:0004445">
    <property type="term" value="F:inositol-polyphosphate 5-phosphatase activity"/>
    <property type="evidence" value="ECO:0007669"/>
    <property type="project" value="InterPro"/>
</dbReference>
<dbReference type="AlphaFoldDB" id="A0AAD3P2L4"/>
<dbReference type="Pfam" id="PF07738">
    <property type="entry name" value="Sad1_UNC"/>
    <property type="match status" value="1"/>
</dbReference>
<dbReference type="SMART" id="SM00128">
    <property type="entry name" value="IPPc"/>
    <property type="match status" value="1"/>
</dbReference>
<comment type="similarity">
    <text evidence="1">Belongs to the inositol polyphosphate 5-phosphatase family.</text>
</comment>
<accession>A0AAD3P2L4</accession>
<dbReference type="SUPFAM" id="SSF56219">
    <property type="entry name" value="DNase I-like"/>
    <property type="match status" value="1"/>
</dbReference>
<feature type="domain" description="SUN" evidence="4">
    <location>
        <begin position="295"/>
        <end position="464"/>
    </location>
</feature>
<reference evidence="5" key="1">
    <citation type="submission" date="2023-05" db="EMBL/GenBank/DDBJ databases">
        <title>Nepenthes gracilis genome sequencing.</title>
        <authorList>
            <person name="Fukushima K."/>
        </authorList>
    </citation>
    <scope>NUCLEOTIDE SEQUENCE</scope>
    <source>
        <strain evidence="5">SING2019-196</strain>
    </source>
</reference>
<dbReference type="PANTHER" id="PTHR45666:SF20">
    <property type="entry name" value="TYPE I INOSITOL POLYPHOSPHATE 5-PHOSPHATASE 10"/>
    <property type="match status" value="1"/>
</dbReference>
<dbReference type="Pfam" id="PF22669">
    <property type="entry name" value="Exo_endo_phos2"/>
    <property type="match status" value="1"/>
</dbReference>
<dbReference type="GO" id="GO:0034485">
    <property type="term" value="F:phosphatidylinositol-3,4,5-trisphosphate 5-phosphatase activity"/>
    <property type="evidence" value="ECO:0007669"/>
    <property type="project" value="TreeGrafter"/>
</dbReference>
<dbReference type="InterPro" id="IPR000300">
    <property type="entry name" value="IPPc"/>
</dbReference>
<comment type="caution">
    <text evidence="5">The sequence shown here is derived from an EMBL/GenBank/DDBJ whole genome shotgun (WGS) entry which is preliminary data.</text>
</comment>
<dbReference type="EMBL" id="BSYO01000001">
    <property type="protein sequence ID" value="GMG99519.1"/>
    <property type="molecule type" value="Genomic_DNA"/>
</dbReference>
<protein>
    <recommendedName>
        <fullName evidence="4">SUN domain-containing protein</fullName>
    </recommendedName>
</protein>
<dbReference type="InterPro" id="IPR045849">
    <property type="entry name" value="IP5P_plant"/>
</dbReference>
<dbReference type="PANTHER" id="PTHR45666">
    <property type="entry name" value="TYPE IV INOSITOL POLYPHOSPHATE 5-PHOSPHATASE 9"/>
    <property type="match status" value="1"/>
</dbReference>
<dbReference type="PROSITE" id="PS51469">
    <property type="entry name" value="SUN"/>
    <property type="match status" value="1"/>
</dbReference>
<keyword evidence="6" id="KW-1185">Reference proteome</keyword>
<dbReference type="GO" id="GO:0004439">
    <property type="term" value="F:phosphatidylinositol-4,5-bisphosphate 5-phosphatase activity"/>
    <property type="evidence" value="ECO:0007669"/>
    <property type="project" value="TreeGrafter"/>
</dbReference>
<dbReference type="Gene3D" id="2.60.120.260">
    <property type="entry name" value="Galactose-binding domain-like"/>
    <property type="match status" value="1"/>
</dbReference>